<evidence type="ECO:0000256" key="1">
    <source>
        <dbReference type="SAM" id="Coils"/>
    </source>
</evidence>
<feature type="coiled-coil region" evidence="1">
    <location>
        <begin position="1989"/>
        <end position="2051"/>
    </location>
</feature>
<dbReference type="OrthoDB" id="5423371at2759"/>
<feature type="compositionally biased region" description="Polar residues" evidence="2">
    <location>
        <begin position="109"/>
        <end position="142"/>
    </location>
</feature>
<evidence type="ECO:0000256" key="2">
    <source>
        <dbReference type="SAM" id="MobiDB-lite"/>
    </source>
</evidence>
<feature type="compositionally biased region" description="Polar residues" evidence="2">
    <location>
        <begin position="2113"/>
        <end position="2125"/>
    </location>
</feature>
<protein>
    <recommendedName>
        <fullName evidence="5">Transport protein USO1</fullName>
    </recommendedName>
</protein>
<feature type="compositionally biased region" description="Pro residues" evidence="2">
    <location>
        <begin position="26"/>
        <end position="35"/>
    </location>
</feature>
<accession>A0A5J5FAT8</accession>
<feature type="region of interest" description="Disordered" evidence="2">
    <location>
        <begin position="2087"/>
        <end position="2127"/>
    </location>
</feature>
<sequence length="2239" mass="242881">MPTSPAHSKSPSQAMIPMWDSSDPARNPPPLPLRPHGPGSPISHVSAPSRTIEGIDIGYGSPASSRESSPVRRPRSDTTGAGALALTSPHRTSTMPAYSTPGGGHRRNNSNAPSTSVSDMRNLFTQGARQETSPTRGSTTTPAPREPFGSAASFSLKDREIIQPREQYSSLSFRQSLDFKTPQLPPLRNTKAPDISTISTPAPPPHTALIRSSGEPDDASATVTVHDIHTISSQLAGLTTIATNLQREMTNLSRRSKDNATDLMALKEAAKSRDEEIRRSLRDLQNGLTSFEAADRLLEGRHSHLGAPSISSGSDRGSNYGDDSAKSTQTLERILREMPSKVEQDRALDLLRDIQRSLKEHQSRPDSKSEAEEKILSVLEEIRDKDASRGKEVALLGAPLGAPQPHHEDDVRVLALLEGLKQDLRQEKSGEEKIITILEEIKEKEVGERSDERILSAIDELKDKTGDDRLDRIISLLEELRDKEADEKVLSMLDEVRAKLEIMSEDMDKQPRAPISLSFSSEDGSSSTSVGGDALAILKEIQDAVIAGGSLGKEIKGLVQDWREIWTGHDRSVGDALKDLGGQIEVLGSIQRAAMARMGNNGPIGLQSQALTTTNPPLPPDLDNEAAITALANIASTTTRTDITLSSINALVKVFQKESYHANTNNTEGFSTMGRFLEEIGQAVGLSNAQASDIRKVLEVVRTGVQSGNDRQAESEGRAARQIDELTHLTKHLQRTIMGDDDEALWKVDLGVKDDVEELSRKVEELFEKNNGIVTSTSAQILEIINSSNPAALIEELKVALGAMAQRSLDAFKNSEEAIQQLKEASVTSADRNIEAIQNANPSVAIADFRTEVKEMAEKSYALCEAINAKASSEEVKDILAAMKQELADLIQQSASSEIADFKSYIDKLREEMDAKMEDSLTTAVAIAGTDEKMTAALAELKSEVAETLSKAVILSERDDSGKVLEPIRELRQEVLGMIEKSNTALAAPIHYPEADEIKSRIERLSRELMDAMVKTADLVAESAMSSGDTSQQIKATVDTLRKDIGAMGSSIAAAVASNSATAVESGINGAFEDMKETVLAKVEQSLLTSDKAVSCIADLSQQTRDSIHDLKKEVMDMMNKSISMAIANVNPDDSESKNKALLDALETKITDVVIASVAASTSSDDLKELIESLKSDIDGMGKQISLPAPGADATIKKLLQELKDDVTGIISAASSSQETKQSVDELRKEVREMMDKTSSMVAPVVASTPAPTIPTTSTVSAGSIETAIANLKDDMNDMIEKCLAAAIASSTFDSEEKVKEAMEELKRDVRDTLEKSMVPLPQQANHESSRMVREAMEVLRQELDTMFQKRAIGETEDREQMLSRLDALKGQFGELLEKSTNVEVKEAVDILKIQVHGLLEKSMGAEYAELKDMLKAINGQVVVREPMPADDEVNVILEALRSQVEELSAKLDDGDIGTTLTALKTQVEELASKPSVAVDNSEIKEAIESVKAHFQGMISKSPSTDPNADELKAVIDSFKSELERTVEGSISNLSKSDDVLAVKTLLQEFKAEFTAAMEKQSVDSLEALKANLQTALERSAGGSSQPVVRDEEGAKHIQEAIEKLRAEVKDLIAQSGVRTIPAPSDATSVRSVPFASLDLKDAVVDTSLAVGECRVEVAIVKKLLEEKSDELNNGIFGLDKTIGDSQTAIQESISGVKDTVGGVHETVNEFRAESKDNILAVKEAVDGLQTAHSAAITAATSALHDFRADANTRVSEVKSVLESMKEETKDGIEEINKTVEGTQVELKEIVTALDSKMDVSHEGLMVAAGEVKSILAEAKVETLDGFLAMTSTVEGAQTEAKEEFTAVKKLVETSHSANEVEHEKTQKQVSEVLGLVDGFQAEWRGQRPTLFDALEQMKALLLEAQEAHRVAASKPDIELPPPYDDSRAQEKLDQLITETTEQSKYLPQLNILETIQQQVAATSDSISQFLEQQKAQAAADAAVKVETARKAELDLERATTEKRLIEAATERLRVEHDHLVAMVDGLKDDNEDLRAKKIELASEVAVLETSLTLRREEMLMLEARGQALERRMLDGIIEQSKSLLAASTNGKRKSRPPPVVKPAIPQDRRHFSQSQAGATINPSFGTRLSSGTLGLGQKEYSATLGLLSRSQSVKHTSFSTGRRTSMGPFRNIPSPPEQENMQPVVDEENEFEEVEAYSESDEDGSVVRFPADEVEDKEYPGLSLDFGSGAESGVSAMA</sequence>
<evidence type="ECO:0008006" key="5">
    <source>
        <dbReference type="Google" id="ProtNLM"/>
    </source>
</evidence>
<feature type="region of interest" description="Disordered" evidence="2">
    <location>
        <begin position="180"/>
        <end position="201"/>
    </location>
</feature>
<feature type="compositionally biased region" description="Polar residues" evidence="2">
    <location>
        <begin position="1"/>
        <end position="13"/>
    </location>
</feature>
<organism evidence="3 4">
    <name type="scientific">Sphaerosporella brunnea</name>
    <dbReference type="NCBI Taxonomy" id="1250544"/>
    <lineage>
        <taxon>Eukaryota</taxon>
        <taxon>Fungi</taxon>
        <taxon>Dikarya</taxon>
        <taxon>Ascomycota</taxon>
        <taxon>Pezizomycotina</taxon>
        <taxon>Pezizomycetes</taxon>
        <taxon>Pezizales</taxon>
        <taxon>Pyronemataceae</taxon>
        <taxon>Sphaerosporella</taxon>
    </lineage>
</organism>
<evidence type="ECO:0000313" key="4">
    <source>
        <dbReference type="Proteomes" id="UP000326924"/>
    </source>
</evidence>
<proteinExistence type="predicted"/>
<comment type="caution">
    <text evidence="3">The sequence shown here is derived from an EMBL/GenBank/DDBJ whole genome shotgun (WGS) entry which is preliminary data.</text>
</comment>
<dbReference type="InParanoid" id="A0A5J5FAT8"/>
<keyword evidence="1" id="KW-0175">Coiled coil</keyword>
<reference evidence="3 4" key="1">
    <citation type="submission" date="2019-09" db="EMBL/GenBank/DDBJ databases">
        <title>Draft genome of the ectomycorrhizal ascomycete Sphaerosporella brunnea.</title>
        <authorList>
            <consortium name="DOE Joint Genome Institute"/>
            <person name="Benucci G.M."/>
            <person name="Marozzi G."/>
            <person name="Antonielli L."/>
            <person name="Sanchez S."/>
            <person name="Marco P."/>
            <person name="Wang X."/>
            <person name="Falini L.B."/>
            <person name="Barry K."/>
            <person name="Haridas S."/>
            <person name="Lipzen A."/>
            <person name="Labutti K."/>
            <person name="Grigoriev I.V."/>
            <person name="Murat C."/>
            <person name="Martin F."/>
            <person name="Albertini E."/>
            <person name="Donnini D."/>
            <person name="Bonito G."/>
        </authorList>
    </citation>
    <scope>NUCLEOTIDE SEQUENCE [LARGE SCALE GENOMIC DNA]</scope>
    <source>
        <strain evidence="3 4">Sb_GMNB300</strain>
    </source>
</reference>
<feature type="compositionally biased region" description="Acidic residues" evidence="2">
    <location>
        <begin position="2186"/>
        <end position="2205"/>
    </location>
</feature>
<gene>
    <name evidence="3" type="ORF">FN846DRAFT_926306</name>
</gene>
<feature type="region of interest" description="Disordered" evidence="2">
    <location>
        <begin position="304"/>
        <end position="326"/>
    </location>
</feature>
<feature type="region of interest" description="Disordered" evidence="2">
    <location>
        <begin position="2152"/>
        <end position="2239"/>
    </location>
</feature>
<dbReference type="EMBL" id="VXIS01000005">
    <property type="protein sequence ID" value="KAA8914469.1"/>
    <property type="molecule type" value="Genomic_DNA"/>
</dbReference>
<dbReference type="Proteomes" id="UP000326924">
    <property type="component" value="Unassembled WGS sequence"/>
</dbReference>
<feature type="region of interest" description="Disordered" evidence="2">
    <location>
        <begin position="1"/>
        <end position="159"/>
    </location>
</feature>
<keyword evidence="4" id="KW-1185">Reference proteome</keyword>
<feature type="compositionally biased region" description="Polar residues" evidence="2">
    <location>
        <begin position="2152"/>
        <end position="2164"/>
    </location>
</feature>
<name>A0A5J5FAT8_9PEZI</name>
<evidence type="ECO:0000313" key="3">
    <source>
        <dbReference type="EMBL" id="KAA8914469.1"/>
    </source>
</evidence>